<evidence type="ECO:0000313" key="2">
    <source>
        <dbReference type="Proteomes" id="UP001589536"/>
    </source>
</evidence>
<reference evidence="1 2" key="1">
    <citation type="submission" date="2024-09" db="EMBL/GenBank/DDBJ databases">
        <authorList>
            <person name="Sun Q."/>
            <person name="Mori K."/>
        </authorList>
    </citation>
    <scope>NUCLEOTIDE SEQUENCE [LARGE SCALE GENOMIC DNA]</scope>
    <source>
        <strain evidence="1 2">JCM 13519</strain>
    </source>
</reference>
<name>A0ABV5UNC1_9MICC</name>
<dbReference type="Proteomes" id="UP001589536">
    <property type="component" value="Unassembled WGS sequence"/>
</dbReference>
<accession>A0ABV5UNC1</accession>
<proteinExistence type="predicted"/>
<dbReference type="EMBL" id="JBHMBH010000019">
    <property type="protein sequence ID" value="MFB9714002.1"/>
    <property type="molecule type" value="Genomic_DNA"/>
</dbReference>
<protein>
    <submittedName>
        <fullName evidence="1">Uncharacterized protein</fullName>
    </submittedName>
</protein>
<gene>
    <name evidence="1" type="ORF">ACFFPI_07510</name>
</gene>
<organism evidence="1 2">
    <name type="scientific">Arthrobacter methylotrophus</name>
    <dbReference type="NCBI Taxonomy" id="121291"/>
    <lineage>
        <taxon>Bacteria</taxon>
        <taxon>Bacillati</taxon>
        <taxon>Actinomycetota</taxon>
        <taxon>Actinomycetes</taxon>
        <taxon>Micrococcales</taxon>
        <taxon>Micrococcaceae</taxon>
        <taxon>Arthrobacter</taxon>
    </lineage>
</organism>
<dbReference type="RefSeq" id="WP_345042680.1">
    <property type="nucleotide sequence ID" value="NZ_BAABED010000001.1"/>
</dbReference>
<keyword evidence="2" id="KW-1185">Reference proteome</keyword>
<sequence length="102" mass="11001">METRPVLTTDFRLTPEADGPQDIVTLRSTAAGGRFESTAVRTWVTDLAGSGLEADITDPVLILAEREAGNLAAFHRRAIDELASRRSVDYEVADLFVAGPEA</sequence>
<comment type="caution">
    <text evidence="1">The sequence shown here is derived from an EMBL/GenBank/DDBJ whole genome shotgun (WGS) entry which is preliminary data.</text>
</comment>
<evidence type="ECO:0000313" key="1">
    <source>
        <dbReference type="EMBL" id="MFB9714002.1"/>
    </source>
</evidence>